<dbReference type="SUPFAM" id="SSF50156">
    <property type="entry name" value="PDZ domain-like"/>
    <property type="match status" value="1"/>
</dbReference>
<dbReference type="InterPro" id="IPR027065">
    <property type="entry name" value="Lon_Prtase"/>
</dbReference>
<dbReference type="Gene3D" id="3.30.230.10">
    <property type="match status" value="1"/>
</dbReference>
<reference evidence="2 3" key="1">
    <citation type="submission" date="2019-04" db="EMBL/GenBank/DDBJ databases">
        <title>Bacillus sediminilitoris sp. nov., isolated from a tidal flat sediment on the East China Sea.</title>
        <authorList>
            <person name="Wei Y."/>
            <person name="Mao H."/>
            <person name="Fang J."/>
        </authorList>
    </citation>
    <scope>NUCLEOTIDE SEQUENCE [LARGE SCALE GENOMIC DNA]</scope>
    <source>
        <strain evidence="2 3">DSL-17</strain>
    </source>
</reference>
<comment type="catalytic activity">
    <reaction evidence="1">
        <text>Hydrolysis of proteins in presence of ATP.</text>
        <dbReference type="EC" id="3.4.21.53"/>
    </reaction>
</comment>
<keyword evidence="1" id="KW-0378">Hydrolase</keyword>
<feature type="active site" evidence="1">
    <location>
        <position position="251"/>
    </location>
</feature>
<sequence>MYRKYRLLSKSGRRQIGLKSRAIIRATILVAIIILIMTFIKLPYYVTQPGMTSELESIIEVENGFKEEGSFSLTTIRFGRANPLTYMWAKLHDFYYIHPLEEIRREEETDEEYYKRQLHLMEGSQESAITVAYKKANKKVSYTFHGIYVDGIVKDMPAASVLQVGDRIYKVDKKEFQTADEFIEYVTTKKAGEELAITYERDGEQRTGKIKMAPFKNKPEKVGIGISLLTDRKIDVEPDITLNTEDIGGPSAGLMMSLEIYNQLTEMDITRGYKIAGTGTINEAGEVGPIGGIAQKIVAADNAGIDIFFAPNENNSSTSNYQEALQTGKQIKTDMKIIPIDTFEEAVDYLLHLKEKG</sequence>
<dbReference type="NCBIfam" id="NF041438">
    <property type="entry name" value="SepM_fam_S16"/>
    <property type="match status" value="1"/>
</dbReference>
<dbReference type="SMART" id="SM00228">
    <property type="entry name" value="PDZ"/>
    <property type="match status" value="1"/>
</dbReference>
<dbReference type="EC" id="3.4.21.53" evidence="1"/>
<dbReference type="Pfam" id="PF13180">
    <property type="entry name" value="PDZ_2"/>
    <property type="match status" value="1"/>
</dbReference>
<dbReference type="PANTHER" id="PTHR10046">
    <property type="entry name" value="ATP DEPENDENT LON PROTEASE FAMILY MEMBER"/>
    <property type="match status" value="1"/>
</dbReference>
<dbReference type="GO" id="GO:0004252">
    <property type="term" value="F:serine-type endopeptidase activity"/>
    <property type="evidence" value="ECO:0007669"/>
    <property type="project" value="UniProtKB-UniRule"/>
</dbReference>
<dbReference type="AlphaFoldDB" id="A0A4S4C6A0"/>
<dbReference type="GO" id="GO:0030163">
    <property type="term" value="P:protein catabolic process"/>
    <property type="evidence" value="ECO:0007669"/>
    <property type="project" value="InterPro"/>
</dbReference>
<organism evidence="2 3">
    <name type="scientific">Metabacillus sediminilitoris</name>
    <dbReference type="NCBI Taxonomy" id="2567941"/>
    <lineage>
        <taxon>Bacteria</taxon>
        <taxon>Bacillati</taxon>
        <taxon>Bacillota</taxon>
        <taxon>Bacilli</taxon>
        <taxon>Bacillales</taxon>
        <taxon>Bacillaceae</taxon>
        <taxon>Metabacillus</taxon>
    </lineage>
</organism>
<evidence type="ECO:0000313" key="2">
    <source>
        <dbReference type="EMBL" id="THF83114.1"/>
    </source>
</evidence>
<dbReference type="InterPro" id="IPR001478">
    <property type="entry name" value="PDZ"/>
</dbReference>
<dbReference type="InterPro" id="IPR008269">
    <property type="entry name" value="Lon_proteolytic"/>
</dbReference>
<dbReference type="GO" id="GO:0005524">
    <property type="term" value="F:ATP binding"/>
    <property type="evidence" value="ECO:0007669"/>
    <property type="project" value="InterPro"/>
</dbReference>
<dbReference type="PROSITE" id="PS51786">
    <property type="entry name" value="LON_PROTEOLYTIC"/>
    <property type="match status" value="1"/>
</dbReference>
<dbReference type="GO" id="GO:0004176">
    <property type="term" value="F:ATP-dependent peptidase activity"/>
    <property type="evidence" value="ECO:0007669"/>
    <property type="project" value="UniProtKB-UniRule"/>
</dbReference>
<dbReference type="SUPFAM" id="SSF54211">
    <property type="entry name" value="Ribosomal protein S5 domain 2-like"/>
    <property type="match status" value="1"/>
</dbReference>
<dbReference type="Gene3D" id="2.30.42.10">
    <property type="match status" value="1"/>
</dbReference>
<evidence type="ECO:0000313" key="3">
    <source>
        <dbReference type="Proteomes" id="UP000310334"/>
    </source>
</evidence>
<keyword evidence="1" id="KW-0720">Serine protease</keyword>
<dbReference type="InterPro" id="IPR014721">
    <property type="entry name" value="Ribsml_uS5_D2-typ_fold_subgr"/>
</dbReference>
<dbReference type="PROSITE" id="PS50106">
    <property type="entry name" value="PDZ"/>
    <property type="match status" value="1"/>
</dbReference>
<proteinExistence type="inferred from homology"/>
<protein>
    <recommendedName>
        <fullName evidence="1">endopeptidase La</fullName>
        <ecNumber evidence="1">3.4.21.53</ecNumber>
    </recommendedName>
</protein>
<gene>
    <name evidence="2" type="ORF">E6W99_01735</name>
</gene>
<dbReference type="Pfam" id="PF05362">
    <property type="entry name" value="Lon_C"/>
    <property type="match status" value="1"/>
</dbReference>
<dbReference type="Proteomes" id="UP000310334">
    <property type="component" value="Unassembled WGS sequence"/>
</dbReference>
<dbReference type="InterPro" id="IPR036034">
    <property type="entry name" value="PDZ_sf"/>
</dbReference>
<feature type="active site" evidence="1">
    <location>
        <position position="296"/>
    </location>
</feature>
<keyword evidence="1" id="KW-0645">Protease</keyword>
<dbReference type="OrthoDB" id="2356897at2"/>
<dbReference type="InterPro" id="IPR020568">
    <property type="entry name" value="Ribosomal_Su5_D2-typ_SF"/>
</dbReference>
<dbReference type="EMBL" id="SSNT01000001">
    <property type="protein sequence ID" value="THF83114.1"/>
    <property type="molecule type" value="Genomic_DNA"/>
</dbReference>
<evidence type="ECO:0000256" key="1">
    <source>
        <dbReference type="PROSITE-ProRule" id="PRU01122"/>
    </source>
</evidence>
<comment type="similarity">
    <text evidence="1">Belongs to the peptidase S16 family.</text>
</comment>
<dbReference type="GO" id="GO:0006508">
    <property type="term" value="P:proteolysis"/>
    <property type="evidence" value="ECO:0007669"/>
    <property type="project" value="UniProtKB-KW"/>
</dbReference>
<name>A0A4S4C6A0_9BACI</name>
<comment type="caution">
    <text evidence="2">The sequence shown here is derived from an EMBL/GenBank/DDBJ whole genome shotgun (WGS) entry which is preliminary data.</text>
</comment>
<accession>A0A4S4C6A0</accession>
<keyword evidence="3" id="KW-1185">Reference proteome</keyword>